<dbReference type="FunCoup" id="Q18732">
    <property type="interactions" value="820"/>
</dbReference>
<keyword evidence="7 19" id="KW-1133">Transmembrane helix</keyword>
<keyword evidence="12" id="KW-0966">Cell projection</keyword>
<dbReference type="PIR" id="T20103">
    <property type="entry name" value="T20103"/>
</dbReference>
<evidence type="ECO:0000256" key="11">
    <source>
        <dbReference type="ARBA" id="ARBA00023180"/>
    </source>
</evidence>
<dbReference type="FunFam" id="1.20.1070.10:FF:000128">
    <property type="entry name" value="Seven TM Receptor"/>
    <property type="match status" value="1"/>
</dbReference>
<dbReference type="STRING" id="6239.C50C10.6.1"/>
<keyword evidence="4" id="KW-0716">Sensory transduction</keyword>
<evidence type="ECO:0000256" key="5">
    <source>
        <dbReference type="ARBA" id="ARBA00022692"/>
    </source>
</evidence>
<dbReference type="OrthoDB" id="5779465at2759"/>
<evidence type="ECO:0000256" key="13">
    <source>
        <dbReference type="ARBA" id="ARBA00054965"/>
    </source>
</evidence>
<dbReference type="Proteomes" id="UP000001940">
    <property type="component" value="Chromosome V"/>
</dbReference>
<dbReference type="GeneID" id="183649"/>
<keyword evidence="21" id="KW-1185">Reference proteome</keyword>
<evidence type="ECO:0000256" key="3">
    <source>
        <dbReference type="ARBA" id="ARBA00022500"/>
    </source>
</evidence>
<comment type="subcellular location">
    <subcellularLocation>
        <location evidence="1">Cell projection</location>
        <location evidence="1">Cilium membrane</location>
        <topology evidence="1">Multi-pass membrane protein</topology>
    </subcellularLocation>
</comment>
<feature type="transmembrane region" description="Helical" evidence="19">
    <location>
        <begin position="54"/>
        <end position="78"/>
    </location>
</feature>
<evidence type="ECO:0000256" key="15">
    <source>
        <dbReference type="ARBA" id="ARBA00064300"/>
    </source>
</evidence>
<dbReference type="GO" id="GO:0006935">
    <property type="term" value="P:chemotaxis"/>
    <property type="evidence" value="ECO:0007669"/>
    <property type="project" value="UniProtKB-KW"/>
</dbReference>
<reference evidence="20 21" key="1">
    <citation type="journal article" date="1998" name="Science">
        <title>Genome sequence of the nematode C. elegans: a platform for investigating biology.</title>
        <authorList>
            <consortium name="The C. elegans sequencing consortium"/>
            <person name="Sulson J.E."/>
            <person name="Waterston R."/>
        </authorList>
    </citation>
    <scope>NUCLEOTIDE SEQUENCE [LARGE SCALE GENOMIC DNA]</scope>
    <source>
        <strain evidence="20 21">Bristol N2</strain>
    </source>
</reference>
<organism evidence="20 21">
    <name type="scientific">Caenorhabditis elegans</name>
    <dbReference type="NCBI Taxonomy" id="6239"/>
    <lineage>
        <taxon>Eukaryota</taxon>
        <taxon>Metazoa</taxon>
        <taxon>Ecdysozoa</taxon>
        <taxon>Nematoda</taxon>
        <taxon>Chromadorea</taxon>
        <taxon>Rhabditida</taxon>
        <taxon>Rhabditina</taxon>
        <taxon>Rhabditomorpha</taxon>
        <taxon>Rhabditoidea</taxon>
        <taxon>Rhabditidae</taxon>
        <taxon>Peloderinae</taxon>
        <taxon>Caenorhabditis</taxon>
    </lineage>
</organism>
<keyword evidence="10 20" id="KW-0675">Receptor</keyword>
<evidence type="ECO:0000256" key="7">
    <source>
        <dbReference type="ARBA" id="ARBA00022989"/>
    </source>
</evidence>
<name>Q18732_CAEEL</name>
<evidence type="ECO:0000256" key="1">
    <source>
        <dbReference type="ARBA" id="ARBA00004272"/>
    </source>
</evidence>
<dbReference type="PANTHER" id="PTHR22943">
    <property type="entry name" value="7-TRANSMEMBRANE DOMAIN RECEPTOR C.ELEGANS"/>
    <property type="match status" value="1"/>
</dbReference>
<dbReference type="SUPFAM" id="SSF81321">
    <property type="entry name" value="Family A G protein-coupled receptor-like"/>
    <property type="match status" value="1"/>
</dbReference>
<accession>Q18732</accession>
<protein>
    <recommendedName>
        <fullName evidence="16">Serpentine receptor class r-10</fullName>
    </recommendedName>
    <alternativeName>
        <fullName evidence="17">Odorant response abnormal protein 10</fullName>
    </alternativeName>
    <alternativeName>
        <fullName evidence="18">Olfactory receptor 10</fullName>
    </alternativeName>
</protein>
<dbReference type="UCSC" id="C50C10.6">
    <property type="organism name" value="c. elegans"/>
</dbReference>
<keyword evidence="5 19" id="KW-0812">Transmembrane</keyword>
<evidence type="ECO:0000256" key="18">
    <source>
        <dbReference type="ARBA" id="ARBA00082489"/>
    </source>
</evidence>
<evidence type="ECO:0000256" key="19">
    <source>
        <dbReference type="SAM" id="Phobius"/>
    </source>
</evidence>
<dbReference type="PhylomeDB" id="Q18732"/>
<keyword evidence="9 19" id="KW-0472">Membrane</keyword>
<dbReference type="OMA" id="YFGIGCY"/>
<evidence type="ECO:0000256" key="17">
    <source>
        <dbReference type="ARBA" id="ARBA00078653"/>
    </source>
</evidence>
<dbReference type="SMR" id="Q18732"/>
<keyword evidence="8" id="KW-0969">Cilium</keyword>
<evidence type="ECO:0000256" key="10">
    <source>
        <dbReference type="ARBA" id="ARBA00023170"/>
    </source>
</evidence>
<dbReference type="RefSeq" id="NP_505536.1">
    <property type="nucleotide sequence ID" value="NM_073135.1"/>
</dbReference>
<dbReference type="PaxDb" id="6239-C50C10.6"/>
<evidence type="ECO:0000256" key="6">
    <source>
        <dbReference type="ARBA" id="ARBA00022725"/>
    </source>
</evidence>
<keyword evidence="6" id="KW-0552">Olfaction</keyword>
<dbReference type="GO" id="GO:0005886">
    <property type="term" value="C:plasma membrane"/>
    <property type="evidence" value="ECO:0000318"/>
    <property type="project" value="GO_Central"/>
</dbReference>
<comment type="function">
    <text evidence="13">An odorant receptor which affects chemotaxis to the volatile odorant diacetyl. Specifies AWA neuronal cell fate via the odr-7 pathway.</text>
</comment>
<dbReference type="InParanoid" id="Q18732"/>
<dbReference type="EMBL" id="BX284605">
    <property type="protein sequence ID" value="CAA96611.1"/>
    <property type="molecule type" value="Genomic_DNA"/>
</dbReference>
<feature type="transmembrane region" description="Helical" evidence="19">
    <location>
        <begin position="90"/>
        <end position="112"/>
    </location>
</feature>
<dbReference type="GO" id="GO:0007186">
    <property type="term" value="P:G protein-coupled receptor signaling pathway"/>
    <property type="evidence" value="ECO:0000318"/>
    <property type="project" value="GO_Central"/>
</dbReference>
<comment type="similarity">
    <text evidence="14">Belongs to the nematode receptor-like protein str family.</text>
</comment>
<evidence type="ECO:0000256" key="14">
    <source>
        <dbReference type="ARBA" id="ARBA00061678"/>
    </source>
</evidence>
<evidence type="ECO:0000256" key="2">
    <source>
        <dbReference type="ARBA" id="ARBA00022475"/>
    </source>
</evidence>
<gene>
    <name evidence="20 22" type="primary">str-193</name>
    <name evidence="22" type="ORF">C50C10.6</name>
    <name evidence="20" type="ORF">CELE_C50C10.6</name>
</gene>
<evidence type="ECO:0000313" key="20">
    <source>
        <dbReference type="EMBL" id="CAA96611.1"/>
    </source>
</evidence>
<dbReference type="KEGG" id="cel:CELE_C50C10.6"/>
<evidence type="ECO:0000256" key="16">
    <source>
        <dbReference type="ARBA" id="ARBA00067967"/>
    </source>
</evidence>
<dbReference type="AGR" id="WB:WBGene00006232"/>
<feature type="transmembrane region" description="Helical" evidence="19">
    <location>
        <begin position="16"/>
        <end position="33"/>
    </location>
</feature>
<comment type="subunit">
    <text evidence="15">Interacts with odr-4.</text>
</comment>
<evidence type="ECO:0000256" key="12">
    <source>
        <dbReference type="ARBA" id="ARBA00023273"/>
    </source>
</evidence>
<sequence>MLTEEWLQFEGETQDVCGFISIFTNLFLIYLILKRSPDALGLYKWLMMYTSIFELTYSFVNLFAGCSVRTFGSAFIVFRKDQHFHLISQFMAVNYCSFFGFSLAIIACHFIYRYGTVELEFHKKYISGSKHLLLYIGPISIGIIWGIVCSVYCGETPERSDYLRKNMMDNYRLRIEDVGYISANYWPMGKNGTVRPDFDSFFGTFLMWIIVGASIGSVLYFGIGCYRWISHQLKIVETQSNTVKSLQKQLFYALVVQSAIPSVLMYFPISMAFIFPMLNIELNLKYPFIGLTIAVYPAIDPLPSLLIIRSYREGCNDIFRKLMFWKNNYQVAVVRCQTLLNSFAITV</sequence>
<keyword evidence="11" id="KW-0325">Glycoprotein</keyword>
<keyword evidence="3" id="KW-0145">Chemotaxis</keyword>
<dbReference type="AlphaFoldDB" id="Q18732"/>
<evidence type="ECO:0000256" key="4">
    <source>
        <dbReference type="ARBA" id="ARBA00022606"/>
    </source>
</evidence>
<dbReference type="GO" id="GO:0060170">
    <property type="term" value="C:ciliary membrane"/>
    <property type="evidence" value="ECO:0007669"/>
    <property type="project" value="UniProtKB-SubCell"/>
</dbReference>
<evidence type="ECO:0000256" key="8">
    <source>
        <dbReference type="ARBA" id="ARBA00023069"/>
    </source>
</evidence>
<dbReference type="eggNOG" id="ENOG502TKK4">
    <property type="taxonomic scope" value="Eukaryota"/>
</dbReference>
<feature type="transmembrane region" description="Helical" evidence="19">
    <location>
        <begin position="286"/>
        <end position="308"/>
    </location>
</feature>
<feature type="transmembrane region" description="Helical" evidence="19">
    <location>
        <begin position="205"/>
        <end position="229"/>
    </location>
</feature>
<dbReference type="CTD" id="183649"/>
<dbReference type="WormBase" id="C50C10.6">
    <property type="protein sequence ID" value="CE05464"/>
    <property type="gene ID" value="WBGene00006232"/>
    <property type="gene designation" value="str-193"/>
</dbReference>
<proteinExistence type="inferred from homology"/>
<keyword evidence="2" id="KW-1003">Cell membrane</keyword>
<evidence type="ECO:0000256" key="9">
    <source>
        <dbReference type="ARBA" id="ARBA00023136"/>
    </source>
</evidence>
<evidence type="ECO:0000313" key="21">
    <source>
        <dbReference type="Proteomes" id="UP000001940"/>
    </source>
</evidence>
<dbReference type="GO" id="GO:0042048">
    <property type="term" value="P:olfactory behavior"/>
    <property type="evidence" value="ECO:0000318"/>
    <property type="project" value="GO_Central"/>
</dbReference>
<feature type="transmembrane region" description="Helical" evidence="19">
    <location>
        <begin position="132"/>
        <end position="153"/>
    </location>
</feature>
<dbReference type="PANTHER" id="PTHR22943:SF47">
    <property type="entry name" value="SEVEN TM RECEPTOR"/>
    <property type="match status" value="1"/>
</dbReference>
<evidence type="ECO:0000313" key="22">
    <source>
        <dbReference type="WormBase" id="C50C10.6"/>
    </source>
</evidence>
<dbReference type="GO" id="GO:0038022">
    <property type="term" value="F:G protein-coupled olfactory receptor activity"/>
    <property type="evidence" value="ECO:0000318"/>
    <property type="project" value="GO_Central"/>
</dbReference>
<dbReference type="Pfam" id="PF10326">
    <property type="entry name" value="7TM_GPCR_Str"/>
    <property type="match status" value="1"/>
</dbReference>
<feature type="transmembrane region" description="Helical" evidence="19">
    <location>
        <begin position="250"/>
        <end position="274"/>
    </location>
</feature>
<dbReference type="InterPro" id="IPR019428">
    <property type="entry name" value="7TM_GPCR_serpentine_rcpt_Str"/>
</dbReference>
<dbReference type="HOGENOM" id="CLU_036335_2_0_1"/>